<dbReference type="VEuPathDB" id="TriTrypDB:BSAL_21405"/>
<organism evidence="2 3">
    <name type="scientific">Bodo saltans</name>
    <name type="common">Flagellated protozoan</name>
    <dbReference type="NCBI Taxonomy" id="75058"/>
    <lineage>
        <taxon>Eukaryota</taxon>
        <taxon>Discoba</taxon>
        <taxon>Euglenozoa</taxon>
        <taxon>Kinetoplastea</taxon>
        <taxon>Metakinetoplastina</taxon>
        <taxon>Eubodonida</taxon>
        <taxon>Bodonidae</taxon>
        <taxon>Bodo</taxon>
    </lineage>
</organism>
<evidence type="ECO:0000256" key="1">
    <source>
        <dbReference type="SAM" id="MobiDB-lite"/>
    </source>
</evidence>
<dbReference type="Proteomes" id="UP000051952">
    <property type="component" value="Unassembled WGS sequence"/>
</dbReference>
<protein>
    <submittedName>
        <fullName evidence="2">Uncharacterized protein</fullName>
    </submittedName>
</protein>
<name>A0A0S4KGZ1_BODSA</name>
<feature type="region of interest" description="Disordered" evidence="1">
    <location>
        <begin position="119"/>
        <end position="143"/>
    </location>
</feature>
<gene>
    <name evidence="2" type="ORF">BSAL_21405</name>
</gene>
<keyword evidence="3" id="KW-1185">Reference proteome</keyword>
<feature type="region of interest" description="Disordered" evidence="1">
    <location>
        <begin position="159"/>
        <end position="218"/>
    </location>
</feature>
<accession>A0A0S4KGZ1</accession>
<reference evidence="3" key="1">
    <citation type="submission" date="2015-09" db="EMBL/GenBank/DDBJ databases">
        <authorList>
            <consortium name="Pathogen Informatics"/>
        </authorList>
    </citation>
    <scope>NUCLEOTIDE SEQUENCE [LARGE SCALE GENOMIC DNA]</scope>
    <source>
        <strain evidence="3">Lake Konstanz</strain>
    </source>
</reference>
<feature type="region of interest" description="Disordered" evidence="1">
    <location>
        <begin position="1"/>
        <end position="105"/>
    </location>
</feature>
<sequence>MGASCSTFHEEERERSVAAVASPQPAQQLPNVHRKLSVSPPPLSGFQSLSGDRPPRSAKPIQVDVDDLYPSLSLEAHSLDMSDSKDDDTHCNPLQPDAPTVPVEGPNVALPVAPIRRQSVKRRVSLSPSSRQSSPTAFQSVVPDLPPDIRSWLQKHSVTAGPLSRKSSTASPLNRCSSSFGMPSSVRKTSLTAMDSRCSEVATPQSQRQRSVVIDETW</sequence>
<feature type="compositionally biased region" description="Basic and acidic residues" evidence="1">
    <location>
        <begin position="77"/>
        <end position="90"/>
    </location>
</feature>
<dbReference type="AlphaFoldDB" id="A0A0S4KGZ1"/>
<evidence type="ECO:0000313" key="2">
    <source>
        <dbReference type="EMBL" id="CUI14963.1"/>
    </source>
</evidence>
<feature type="compositionally biased region" description="Low complexity" evidence="1">
    <location>
        <begin position="125"/>
        <end position="134"/>
    </location>
</feature>
<feature type="compositionally biased region" description="Low complexity" evidence="1">
    <location>
        <begin position="17"/>
        <end position="28"/>
    </location>
</feature>
<dbReference type="EMBL" id="CYKH01001741">
    <property type="protein sequence ID" value="CUI14963.1"/>
    <property type="molecule type" value="Genomic_DNA"/>
</dbReference>
<feature type="compositionally biased region" description="Polar residues" evidence="1">
    <location>
        <begin position="165"/>
        <end position="193"/>
    </location>
</feature>
<evidence type="ECO:0000313" key="3">
    <source>
        <dbReference type="Proteomes" id="UP000051952"/>
    </source>
</evidence>
<proteinExistence type="predicted"/>